<name>A0A0V1MDI8_9BILA</name>
<dbReference type="GO" id="GO:0007283">
    <property type="term" value="P:spermatogenesis"/>
    <property type="evidence" value="ECO:0007669"/>
    <property type="project" value="UniProtKB-KW"/>
</dbReference>
<dbReference type="Pfam" id="PF00567">
    <property type="entry name" value="TUDOR"/>
    <property type="match status" value="1"/>
</dbReference>
<keyword evidence="2" id="KW-0963">Cytoplasm</keyword>
<keyword evidence="4" id="KW-0221">Differentiation</keyword>
<evidence type="ECO:0000256" key="1">
    <source>
        <dbReference type="ARBA" id="ARBA00004496"/>
    </source>
</evidence>
<dbReference type="EMBL" id="JYDO01000126">
    <property type="protein sequence ID" value="KRZ69863.1"/>
    <property type="molecule type" value="Genomic_DNA"/>
</dbReference>
<keyword evidence="8" id="KW-1185">Reference proteome</keyword>
<organism evidence="7 8">
    <name type="scientific">Trichinella papuae</name>
    <dbReference type="NCBI Taxonomy" id="268474"/>
    <lineage>
        <taxon>Eukaryota</taxon>
        <taxon>Metazoa</taxon>
        <taxon>Ecdysozoa</taxon>
        <taxon>Nematoda</taxon>
        <taxon>Enoplea</taxon>
        <taxon>Dorylaimia</taxon>
        <taxon>Trichinellida</taxon>
        <taxon>Trichinellidae</taxon>
        <taxon>Trichinella</taxon>
    </lineage>
</organism>
<proteinExistence type="predicted"/>
<feature type="region of interest" description="Disordered" evidence="5">
    <location>
        <begin position="122"/>
        <end position="148"/>
    </location>
</feature>
<evidence type="ECO:0000313" key="8">
    <source>
        <dbReference type="Proteomes" id="UP000054843"/>
    </source>
</evidence>
<evidence type="ECO:0000256" key="2">
    <source>
        <dbReference type="ARBA" id="ARBA00022490"/>
    </source>
</evidence>
<evidence type="ECO:0000259" key="6">
    <source>
        <dbReference type="PROSITE" id="PS51644"/>
    </source>
</evidence>
<dbReference type="InterPro" id="IPR035437">
    <property type="entry name" value="SNase_OB-fold_sf"/>
</dbReference>
<accession>A0A0V1MDI8</accession>
<dbReference type="InterPro" id="IPR002999">
    <property type="entry name" value="Tudor"/>
</dbReference>
<dbReference type="Gene3D" id="2.40.50.90">
    <property type="match status" value="1"/>
</dbReference>
<evidence type="ECO:0000256" key="3">
    <source>
        <dbReference type="ARBA" id="ARBA00022737"/>
    </source>
</evidence>
<dbReference type="Gene3D" id="2.30.30.140">
    <property type="match status" value="1"/>
</dbReference>
<reference evidence="7 8" key="1">
    <citation type="submission" date="2015-01" db="EMBL/GenBank/DDBJ databases">
        <title>Evolution of Trichinella species and genotypes.</title>
        <authorList>
            <person name="Korhonen P.K."/>
            <person name="Edoardo P."/>
            <person name="Giuseppe L.R."/>
            <person name="Gasser R.B."/>
        </authorList>
    </citation>
    <scope>NUCLEOTIDE SEQUENCE [LARGE SCALE GENOMIC DNA]</scope>
    <source>
        <strain evidence="7">ISS1980</strain>
    </source>
</reference>
<dbReference type="InterPro" id="IPR041966">
    <property type="entry name" value="LOTUS-like"/>
</dbReference>
<dbReference type="SUPFAM" id="SSF63748">
    <property type="entry name" value="Tudor/PWWP/MBT"/>
    <property type="match status" value="1"/>
</dbReference>
<evidence type="ECO:0000256" key="5">
    <source>
        <dbReference type="SAM" id="MobiDB-lite"/>
    </source>
</evidence>
<dbReference type="PROSITE" id="PS51644">
    <property type="entry name" value="HTH_OST"/>
    <property type="match status" value="1"/>
</dbReference>
<gene>
    <name evidence="7" type="ORF">T10_10683</name>
</gene>
<dbReference type="Pfam" id="PF12872">
    <property type="entry name" value="OST-HTH"/>
    <property type="match status" value="1"/>
</dbReference>
<dbReference type="InterPro" id="IPR025605">
    <property type="entry name" value="OST-HTH/LOTUS_dom"/>
</dbReference>
<dbReference type="OrthoDB" id="10034606at2759"/>
<dbReference type="GO" id="GO:0005737">
    <property type="term" value="C:cytoplasm"/>
    <property type="evidence" value="ECO:0007669"/>
    <property type="project" value="UniProtKB-SubCell"/>
</dbReference>
<comment type="subcellular location">
    <subcellularLocation>
        <location evidence="1">Cytoplasm</location>
    </subcellularLocation>
</comment>
<evidence type="ECO:0000256" key="4">
    <source>
        <dbReference type="ARBA" id="ARBA00022871"/>
    </source>
</evidence>
<dbReference type="Proteomes" id="UP000054843">
    <property type="component" value="Unassembled WGS sequence"/>
</dbReference>
<protein>
    <recommendedName>
        <fullName evidence="6">HTH OST-type domain-containing protein</fullName>
    </recommendedName>
</protein>
<evidence type="ECO:0000313" key="7">
    <source>
        <dbReference type="EMBL" id="KRZ69863.1"/>
    </source>
</evidence>
<keyword evidence="3" id="KW-0677">Repeat</keyword>
<dbReference type="Gene3D" id="3.30.420.610">
    <property type="entry name" value="LOTUS domain-like"/>
    <property type="match status" value="1"/>
</dbReference>
<feature type="domain" description="HTH OST-type" evidence="6">
    <location>
        <begin position="14"/>
        <end position="87"/>
    </location>
</feature>
<dbReference type="STRING" id="268474.A0A0V1MDI8"/>
<dbReference type="GO" id="GO:0030154">
    <property type="term" value="P:cell differentiation"/>
    <property type="evidence" value="ECO:0007669"/>
    <property type="project" value="UniProtKB-ARBA"/>
</dbReference>
<comment type="caution">
    <text evidence="7">The sequence shown here is derived from an EMBL/GenBank/DDBJ whole genome shotgun (WGS) entry which is preliminary data.</text>
</comment>
<dbReference type="AlphaFoldDB" id="A0A0V1MDI8"/>
<sequence>MLTYLHIETVYMSDLQWTRKKVYSVLKAFPHGATESEFISEFKNFAGYDVPFQSYGFETLTGFIASSPNLYSIRCDAKDDVLYIAKPSELSSTLDRFISKQNNKDIYKKTTYCRDYVPPTKDADVTSSSCERAVSEDETDPTEGSGQQEQQSFLFILNFTLKMLNMKSLNFRQQSSISVNSVVAIVEETGPLNILNALVEMNALRPRSVNGDLNTYIQPYGVLIRFYTFFQTHFPGTILHIETPSLFSLFPKNFDHERYRMAAAIFKFVAHTDPVFMNDIHCGKLYAVMCKDLSFCSCGAHMYTRGMTCYRGLCVEVLDGGQATFRLIDYGCMVTIGISFVRQLPSGFHTMIALSIDCKLDGVGIFSDDIEWSDEAINYMKTALRNNSFNVTVKQQYFAESDFGVLLPFISVVLKSVDDNLEINSDLVANGLAVAL</sequence>
<keyword evidence="4" id="KW-0744">Spermatogenesis</keyword>